<dbReference type="Proteomes" id="UP000610594">
    <property type="component" value="Unassembled WGS sequence"/>
</dbReference>
<evidence type="ECO:0000313" key="1">
    <source>
        <dbReference type="EMBL" id="NHZ66619.1"/>
    </source>
</evidence>
<organism evidence="1 2">
    <name type="scientific">Massilia genomosp. 1</name>
    <dbReference type="NCBI Taxonomy" id="2609280"/>
    <lineage>
        <taxon>Bacteria</taxon>
        <taxon>Pseudomonadati</taxon>
        <taxon>Pseudomonadota</taxon>
        <taxon>Betaproteobacteria</taxon>
        <taxon>Burkholderiales</taxon>
        <taxon>Oxalobacteraceae</taxon>
        <taxon>Telluria group</taxon>
        <taxon>Massilia</taxon>
    </lineage>
</organism>
<evidence type="ECO:0000313" key="2">
    <source>
        <dbReference type="Proteomes" id="UP000610594"/>
    </source>
</evidence>
<dbReference type="EMBL" id="WHJF01000150">
    <property type="protein sequence ID" value="NHZ66619.1"/>
    <property type="molecule type" value="Genomic_DNA"/>
</dbReference>
<dbReference type="RefSeq" id="WP_167240481.1">
    <property type="nucleotide sequence ID" value="NZ_WHJF01000150.1"/>
</dbReference>
<reference evidence="1 2" key="1">
    <citation type="submission" date="2019-10" db="EMBL/GenBank/DDBJ databases">
        <title>Taxonomy of Antarctic Massilia spp.: description of Massilia rubra sp. nov., Massilia aquatica sp. nov., Massilia mucilaginosa sp. nov., Massilia frigida sp. nov. isolated from streams, lakes and regoliths.</title>
        <authorList>
            <person name="Holochova P."/>
            <person name="Sedlacek I."/>
            <person name="Kralova S."/>
            <person name="Maslanova I."/>
            <person name="Busse H.-J."/>
            <person name="Stankova E."/>
            <person name="Vrbovska V."/>
            <person name="Kovarovic V."/>
            <person name="Bartak M."/>
            <person name="Svec P."/>
            <person name="Pantucek R."/>
        </authorList>
    </citation>
    <scope>NUCLEOTIDE SEQUENCE [LARGE SCALE GENOMIC DNA]</scope>
    <source>
        <strain evidence="1 2">CCM 8694</strain>
    </source>
</reference>
<protein>
    <submittedName>
        <fullName evidence="1">Uncharacterized protein</fullName>
    </submittedName>
</protein>
<name>A0ABX0N509_9BURK</name>
<comment type="caution">
    <text evidence="1">The sequence shown here is derived from an EMBL/GenBank/DDBJ whole genome shotgun (WGS) entry which is preliminary data.</text>
</comment>
<proteinExistence type="predicted"/>
<accession>A0ABX0N509</accession>
<sequence>MPLKTASQRPARASRTRSDPFEAVWQSEIVPLLEATPALTATTLLEEMQRRYPGQYDAALLRTLQRRVRTWSASYSTEREVYFAQAHPPGRPGPSDFTHATVARVALRYCVSRPWKNDSRCRASEGWPFMRSLHHGRRSLQLNPAVPAWQ</sequence>
<keyword evidence="2" id="KW-1185">Reference proteome</keyword>
<gene>
    <name evidence="1" type="ORF">F1735_30740</name>
</gene>